<dbReference type="EMBL" id="BAAAHH010000001">
    <property type="protein sequence ID" value="GAA0938374.1"/>
    <property type="molecule type" value="Genomic_DNA"/>
</dbReference>
<dbReference type="Gene3D" id="3.90.1200.10">
    <property type="match status" value="1"/>
</dbReference>
<organism evidence="2 3">
    <name type="scientific">Actinocorallia libanotica</name>
    <dbReference type="NCBI Taxonomy" id="46162"/>
    <lineage>
        <taxon>Bacteria</taxon>
        <taxon>Bacillati</taxon>
        <taxon>Actinomycetota</taxon>
        <taxon>Actinomycetes</taxon>
        <taxon>Streptosporangiales</taxon>
        <taxon>Thermomonosporaceae</taxon>
        <taxon>Actinocorallia</taxon>
    </lineage>
</organism>
<name>A0ABN1Q6G9_9ACTN</name>
<evidence type="ECO:0000313" key="2">
    <source>
        <dbReference type="EMBL" id="GAA0938374.1"/>
    </source>
</evidence>
<proteinExistence type="predicted"/>
<dbReference type="PANTHER" id="PTHR11012">
    <property type="entry name" value="PROTEIN KINASE-LIKE DOMAIN-CONTAINING"/>
    <property type="match status" value="1"/>
</dbReference>
<dbReference type="InterPro" id="IPR004119">
    <property type="entry name" value="EcKL"/>
</dbReference>
<feature type="domain" description="CHK kinase-like" evidence="1">
    <location>
        <begin position="119"/>
        <end position="293"/>
    </location>
</feature>
<dbReference type="InterPro" id="IPR015897">
    <property type="entry name" value="CHK_kinase-like"/>
</dbReference>
<dbReference type="PANTHER" id="PTHR11012:SF30">
    <property type="entry name" value="PROTEIN KINASE-LIKE DOMAIN-CONTAINING"/>
    <property type="match status" value="1"/>
</dbReference>
<keyword evidence="3" id="KW-1185">Reference proteome</keyword>
<accession>A0ABN1Q6G9</accession>
<dbReference type="Pfam" id="PF02958">
    <property type="entry name" value="EcKL"/>
    <property type="match status" value="1"/>
</dbReference>
<evidence type="ECO:0000313" key="3">
    <source>
        <dbReference type="Proteomes" id="UP001500665"/>
    </source>
</evidence>
<reference evidence="2 3" key="1">
    <citation type="journal article" date="2019" name="Int. J. Syst. Evol. Microbiol.">
        <title>The Global Catalogue of Microorganisms (GCM) 10K type strain sequencing project: providing services to taxonomists for standard genome sequencing and annotation.</title>
        <authorList>
            <consortium name="The Broad Institute Genomics Platform"/>
            <consortium name="The Broad Institute Genome Sequencing Center for Infectious Disease"/>
            <person name="Wu L."/>
            <person name="Ma J."/>
        </authorList>
    </citation>
    <scope>NUCLEOTIDE SEQUENCE [LARGE SCALE GENOMIC DNA]</scope>
    <source>
        <strain evidence="2 3">JCM 10696</strain>
    </source>
</reference>
<gene>
    <name evidence="2" type="ORF">GCM10009550_06050</name>
</gene>
<dbReference type="SMART" id="SM00587">
    <property type="entry name" value="CHK"/>
    <property type="match status" value="1"/>
</dbReference>
<dbReference type="SUPFAM" id="SSF56112">
    <property type="entry name" value="Protein kinase-like (PK-like)"/>
    <property type="match status" value="1"/>
</dbReference>
<sequence length="352" mass="37738">MSSLALSGASGLTADWLNEALSSRLAGVKVTGVETAPVGTGQVSDTFRLSLAYDRPADLPATLIAKVPALDPESRAAARAIRTYEIEAGFYTHLARGLASAVPVCHFSAHDPGSDDYAVLLEDLAPARPGDQLAGITVEEAAAVVDELALLHAAGWDSPDLAALPWLNRHDAASAEFTAALITGLYEGFRERYADDLTPEVFALLEGFLPRLGAYLTPGSGPFTLTHGDFRADNLLFGRGRPVILDWQTCAYGSPLSDLSYLLGSSLPVEARRAHEHTLVRRYHAALTSNGTPLSWDDCWTAYREHAFHGIAMGVGASMLVERTDRGDEMFCTMVTRHAHHALDLDSLSLVA</sequence>
<dbReference type="InterPro" id="IPR011009">
    <property type="entry name" value="Kinase-like_dom_sf"/>
</dbReference>
<comment type="caution">
    <text evidence="2">The sequence shown here is derived from an EMBL/GenBank/DDBJ whole genome shotgun (WGS) entry which is preliminary data.</text>
</comment>
<dbReference type="RefSeq" id="WP_344236387.1">
    <property type="nucleotide sequence ID" value="NZ_BAAAHH010000001.1"/>
</dbReference>
<dbReference type="Proteomes" id="UP001500665">
    <property type="component" value="Unassembled WGS sequence"/>
</dbReference>
<evidence type="ECO:0000259" key="1">
    <source>
        <dbReference type="SMART" id="SM00587"/>
    </source>
</evidence>
<protein>
    <recommendedName>
        <fullName evidence="1">CHK kinase-like domain-containing protein</fullName>
    </recommendedName>
</protein>